<gene>
    <name evidence="2" type="ORF">BSL78_29177</name>
</gene>
<dbReference type="Pfam" id="PF05729">
    <property type="entry name" value="NACHT"/>
    <property type="match status" value="1"/>
</dbReference>
<feature type="non-terminal residue" evidence="2">
    <location>
        <position position="290"/>
    </location>
</feature>
<dbReference type="InterPro" id="IPR027417">
    <property type="entry name" value="P-loop_NTPase"/>
</dbReference>
<dbReference type="PROSITE" id="PS50837">
    <property type="entry name" value="NACHT"/>
    <property type="match status" value="1"/>
</dbReference>
<dbReference type="STRING" id="307972.A0A2G8JE53"/>
<comment type="caution">
    <text evidence="2">The sequence shown here is derived from an EMBL/GenBank/DDBJ whole genome shotgun (WGS) entry which is preliminary data.</text>
</comment>
<evidence type="ECO:0000313" key="2">
    <source>
        <dbReference type="EMBL" id="PIK34005.1"/>
    </source>
</evidence>
<protein>
    <submittedName>
        <fullName evidence="2">Putative NLR family CARD domain-containing protein 4</fullName>
    </submittedName>
</protein>
<organism evidence="2 3">
    <name type="scientific">Stichopus japonicus</name>
    <name type="common">Sea cucumber</name>
    <dbReference type="NCBI Taxonomy" id="307972"/>
    <lineage>
        <taxon>Eukaryota</taxon>
        <taxon>Metazoa</taxon>
        <taxon>Echinodermata</taxon>
        <taxon>Eleutherozoa</taxon>
        <taxon>Echinozoa</taxon>
        <taxon>Holothuroidea</taxon>
        <taxon>Aspidochirotacea</taxon>
        <taxon>Aspidochirotida</taxon>
        <taxon>Stichopodidae</taxon>
        <taxon>Apostichopus</taxon>
    </lineage>
</organism>
<evidence type="ECO:0000313" key="3">
    <source>
        <dbReference type="Proteomes" id="UP000230750"/>
    </source>
</evidence>
<feature type="domain" description="NACHT" evidence="1">
    <location>
        <begin position="79"/>
        <end position="202"/>
    </location>
</feature>
<dbReference type="PANTHER" id="PTHR46312">
    <property type="entry name" value="NACHT DOMAIN-CONTAINING PROTEIN"/>
    <property type="match status" value="1"/>
</dbReference>
<name>A0A2G8JE53_STIJA</name>
<accession>A0A2G8JE53</accession>
<keyword evidence="3" id="KW-1185">Reference proteome</keyword>
<dbReference type="SUPFAM" id="SSF52540">
    <property type="entry name" value="P-loop containing nucleoside triphosphate hydrolases"/>
    <property type="match status" value="1"/>
</dbReference>
<dbReference type="InterPro" id="IPR007111">
    <property type="entry name" value="NACHT_NTPase"/>
</dbReference>
<dbReference type="AlphaFoldDB" id="A0A2G8JE53"/>
<dbReference type="Proteomes" id="UP000230750">
    <property type="component" value="Unassembled WGS sequence"/>
</dbReference>
<feature type="non-terminal residue" evidence="2">
    <location>
        <position position="1"/>
    </location>
</feature>
<reference evidence="2 3" key="1">
    <citation type="journal article" date="2017" name="PLoS Biol.">
        <title>The sea cucumber genome provides insights into morphological evolution and visceral regeneration.</title>
        <authorList>
            <person name="Zhang X."/>
            <person name="Sun L."/>
            <person name="Yuan J."/>
            <person name="Sun Y."/>
            <person name="Gao Y."/>
            <person name="Zhang L."/>
            <person name="Li S."/>
            <person name="Dai H."/>
            <person name="Hamel J.F."/>
            <person name="Liu C."/>
            <person name="Yu Y."/>
            <person name="Liu S."/>
            <person name="Lin W."/>
            <person name="Guo K."/>
            <person name="Jin S."/>
            <person name="Xu P."/>
            <person name="Storey K.B."/>
            <person name="Huan P."/>
            <person name="Zhang T."/>
            <person name="Zhou Y."/>
            <person name="Zhang J."/>
            <person name="Lin C."/>
            <person name="Li X."/>
            <person name="Xing L."/>
            <person name="Huo D."/>
            <person name="Sun M."/>
            <person name="Wang L."/>
            <person name="Mercier A."/>
            <person name="Li F."/>
            <person name="Yang H."/>
            <person name="Xiang J."/>
        </authorList>
    </citation>
    <scope>NUCLEOTIDE SEQUENCE [LARGE SCALE GENOMIC DNA]</scope>
    <source>
        <strain evidence="2">Shaxun</strain>
        <tissue evidence="2">Muscle</tissue>
    </source>
</reference>
<dbReference type="EMBL" id="MRZV01002320">
    <property type="protein sequence ID" value="PIK34005.1"/>
    <property type="molecule type" value="Genomic_DNA"/>
</dbReference>
<dbReference type="Gene3D" id="3.40.50.300">
    <property type="entry name" value="P-loop containing nucleotide triphosphate hydrolases"/>
    <property type="match status" value="1"/>
</dbReference>
<dbReference type="OrthoDB" id="120976at2759"/>
<sequence length="290" mass="33650">NVPLMDNYAKKRLFVNQLKTKYEQIYEDVKPIPFLEDMCSVEEVFILGAIEVLEKETHGKKWKPLQHYHQLVKLKLDSGRHIIEGEPGCGKSTLVIQYLYEWCKGDYMSLRRDIDILIFLPLRQLTGLDSIFKAIKQFILPKHSTISEDDVKNIINLSSSVHVILDGYDEYAEKDTKETFVSSLLTKDLLPDACVILTTRSSCLPKKYFPKTERIRLKGFNEEARDEYIRKVIVGDESSLETLKLKLRVNPILNYLCDIPLFFAMFAHITSERGDFRDVISATKFFRCIV</sequence>
<dbReference type="PANTHER" id="PTHR46312:SF2">
    <property type="entry name" value="NUCLEOTIDE-BINDING OLIGOMERIZATION DOMAIN-CONTAINING PROTEIN 2-LIKE"/>
    <property type="match status" value="1"/>
</dbReference>
<proteinExistence type="predicted"/>
<evidence type="ECO:0000259" key="1">
    <source>
        <dbReference type="PROSITE" id="PS50837"/>
    </source>
</evidence>